<keyword evidence="3 5" id="KW-0125">Carotenoid biosynthesis</keyword>
<dbReference type="InterPro" id="IPR002937">
    <property type="entry name" value="Amino_oxidase"/>
</dbReference>
<evidence type="ECO:0000256" key="5">
    <source>
        <dbReference type="RuleBase" id="RU362075"/>
    </source>
</evidence>
<sequence>MAASAQMDRSSENQSLASRRIAVIGAGPGGLASAMLLAHEGAEVTVFEKEDRVGGRSSCFEFEGFRFDIGPTFFLYPEIIREIFARCGFSFDEMVRLTRLEHLYDLVFENGPRLAVTTDPERLEAEIAKISPQDAKHVRRFLDDNRGKFDRFIAPLQRPFNSALDLVRPDMIRALPVLAPLRSIDSDLARYFKDPRTRLAFSFQSKYLGMSPYRCPSLFTILSFMEHEFGIFHPRGGTEAVMAAMKQAAEALGVKFALSTPVEEIRTENGRATGVRTGQGEIRADAVVVNGDFAHTIQRLLPNTTRRKWRNERIAEKKFSCSTFMMYLGLRGEMPDQAHHTIFLSRDYERNFAEIEEGKVLSDKASLYVQNAGVTDPGQAPEGCTALYVLMPVGNLHENGFVWDESARQRARRIVLARLRDAGFGDIEERILVEKTVTPQEWQDDHAVHRGAVFNLAHSLGQMLHRRPHNRFDDVKGVYLAGGGTHPGSGLPVIFEGARISADLMIGDLGKTRAIAPDRRIASPPLVAECSRGSV</sequence>
<dbReference type="PANTHER" id="PTHR43734">
    <property type="entry name" value="PHYTOENE DESATURASE"/>
    <property type="match status" value="1"/>
</dbReference>
<accession>A0A511BN33</accession>
<dbReference type="GO" id="GO:0016627">
    <property type="term" value="F:oxidoreductase activity, acting on the CH-CH group of donors"/>
    <property type="evidence" value="ECO:0007669"/>
    <property type="project" value="UniProtKB-ARBA"/>
</dbReference>
<dbReference type="NCBIfam" id="TIGR02734">
    <property type="entry name" value="crtI_fam"/>
    <property type="match status" value="1"/>
</dbReference>
<evidence type="ECO:0000313" key="8">
    <source>
        <dbReference type="Proteomes" id="UP000321405"/>
    </source>
</evidence>
<proteinExistence type="inferred from homology"/>
<dbReference type="EMBL" id="BJVC01000002">
    <property type="protein sequence ID" value="GEL01760.1"/>
    <property type="molecule type" value="Genomic_DNA"/>
</dbReference>
<dbReference type="Pfam" id="PF01593">
    <property type="entry name" value="Amino_oxidase"/>
    <property type="match status" value="1"/>
</dbReference>
<dbReference type="InterPro" id="IPR014105">
    <property type="entry name" value="Carotenoid/retinoid_OxRdtase"/>
</dbReference>
<comment type="similarity">
    <text evidence="2 5">Belongs to the carotenoid/retinoid oxidoreductase family.</text>
</comment>
<dbReference type="PROSITE" id="PS00982">
    <property type="entry name" value="PHYTOENE_DH"/>
    <property type="match status" value="1"/>
</dbReference>
<dbReference type="SUPFAM" id="SSF51905">
    <property type="entry name" value="FAD/NAD(P)-binding domain"/>
    <property type="match status" value="1"/>
</dbReference>
<dbReference type="InterPro" id="IPR036188">
    <property type="entry name" value="FAD/NAD-bd_sf"/>
</dbReference>
<dbReference type="Gene3D" id="3.50.50.60">
    <property type="entry name" value="FAD/NAD(P)-binding domain"/>
    <property type="match status" value="2"/>
</dbReference>
<keyword evidence="8" id="KW-1185">Reference proteome</keyword>
<gene>
    <name evidence="7" type="primary">crtI</name>
    <name evidence="7" type="ORF">SSA02_09230</name>
</gene>
<dbReference type="PRINTS" id="PR00419">
    <property type="entry name" value="ADXRDTASE"/>
</dbReference>
<protein>
    <submittedName>
        <fullName evidence="7">Phytoene desaturase</fullName>
    </submittedName>
</protein>
<evidence type="ECO:0000259" key="6">
    <source>
        <dbReference type="Pfam" id="PF01593"/>
    </source>
</evidence>
<dbReference type="Proteomes" id="UP000321405">
    <property type="component" value="Unassembled WGS sequence"/>
</dbReference>
<dbReference type="InterPro" id="IPR008150">
    <property type="entry name" value="Phytoene_DH_bac_CS"/>
</dbReference>
<evidence type="ECO:0000256" key="4">
    <source>
        <dbReference type="ARBA" id="ARBA00023002"/>
    </source>
</evidence>
<comment type="pathway">
    <text evidence="1 5">Carotenoid biosynthesis.</text>
</comment>
<feature type="domain" description="Amine oxidase" evidence="6">
    <location>
        <begin position="29"/>
        <end position="493"/>
    </location>
</feature>
<dbReference type="GO" id="GO:0016117">
    <property type="term" value="P:carotenoid biosynthetic process"/>
    <property type="evidence" value="ECO:0007669"/>
    <property type="project" value="UniProtKB-KW"/>
</dbReference>
<reference evidence="7 8" key="1">
    <citation type="submission" date="2019-07" db="EMBL/GenBank/DDBJ databases">
        <title>Whole genome shotgun sequence of Swaminathania salitolerans NBRC 104436.</title>
        <authorList>
            <person name="Hosoyama A."/>
            <person name="Uohara A."/>
            <person name="Ohji S."/>
            <person name="Ichikawa N."/>
        </authorList>
    </citation>
    <scope>NUCLEOTIDE SEQUENCE [LARGE SCALE GENOMIC DNA]</scope>
    <source>
        <strain evidence="7 8">NBRC 104436</strain>
    </source>
</reference>
<comment type="caution">
    <text evidence="7">The sequence shown here is derived from an EMBL/GenBank/DDBJ whole genome shotgun (WGS) entry which is preliminary data.</text>
</comment>
<evidence type="ECO:0000313" key="7">
    <source>
        <dbReference type="EMBL" id="GEL01760.1"/>
    </source>
</evidence>
<dbReference type="PANTHER" id="PTHR43734:SF1">
    <property type="entry name" value="PHYTOENE DESATURASE"/>
    <property type="match status" value="1"/>
</dbReference>
<keyword evidence="4 5" id="KW-0560">Oxidoreductase</keyword>
<evidence type="ECO:0000256" key="3">
    <source>
        <dbReference type="ARBA" id="ARBA00022746"/>
    </source>
</evidence>
<dbReference type="OrthoDB" id="9774675at2"/>
<organism evidence="7 8">
    <name type="scientific">Swaminathania salitolerans</name>
    <dbReference type="NCBI Taxonomy" id="182838"/>
    <lineage>
        <taxon>Bacteria</taxon>
        <taxon>Pseudomonadati</taxon>
        <taxon>Pseudomonadota</taxon>
        <taxon>Alphaproteobacteria</taxon>
        <taxon>Acetobacterales</taxon>
        <taxon>Acetobacteraceae</taxon>
        <taxon>Swaminathania</taxon>
    </lineage>
</organism>
<evidence type="ECO:0000256" key="1">
    <source>
        <dbReference type="ARBA" id="ARBA00004829"/>
    </source>
</evidence>
<name>A0A511BN33_9PROT</name>
<dbReference type="AlphaFoldDB" id="A0A511BN33"/>
<evidence type="ECO:0000256" key="2">
    <source>
        <dbReference type="ARBA" id="ARBA00006046"/>
    </source>
</evidence>